<dbReference type="GO" id="GO:0005546">
    <property type="term" value="F:phosphatidylinositol-4,5-bisphosphate binding"/>
    <property type="evidence" value="ECO:0007669"/>
    <property type="project" value="InterPro"/>
</dbReference>
<evidence type="ECO:0000313" key="6">
    <source>
        <dbReference type="Proteomes" id="UP000594263"/>
    </source>
</evidence>
<sequence length="644" mass="71987">MVKPAEGDERVLAAAQQIMKSLGTSKNMKEDMMFILSNLGSRFADIGDVLSSGTGKGGLEEQLEAAEEVIMGWDADSGAKAQAFLFSEGYMDEATAYLAAVDDVVRAVEELGSAEDGGEVLERAESVLQMAMARLEDEFRHVLLSNAVVFDADAVYESMHRLSNSFQLDSPHSVEFENGEDDGIQAPMSVSVELVNPVGVDDLKDIADRMIRAGYEKELCQVYTSFRREAMDEYLTLLGVEKLGIEEVQKIEWSALDEKMKRWGQAVKVAVKVVLTGEKRLCEQVFSGSNMIERICFSEISKGCVMQLITFAEAIAVGRRASEKLFRILDMYDALSDVLQDLRVLLCDDMREFICSEVEVILGSLGDAAKGTFAEFESAVKGEKSRKPTLGGEIHPLTRYVMNYVKLLVDYSDTLNRLFDDVSHGQKGSPVAYNDGSDSRIGDGSPLAHRLLLILSSLEANLEEKSKLYDDKALRYVFMMNNIHYIVQKVKDSELGKLVGDQWIRTHRGRIRQCATCYLRASWSKVLACIKEDGSSGAASSSAFKLALKEKFKNFNLCFEEIYKIQSAWKVPDPQLREEMRISISEKVIPAYRSFMGRYRHQVESGRNAGKYVKYTADDLENYLLDFFEGTPGTLNHPRRKTVG</sequence>
<evidence type="ECO:0000259" key="4">
    <source>
        <dbReference type="Pfam" id="PF03081"/>
    </source>
</evidence>
<name>A0A7N0U8X3_KALFE</name>
<keyword evidence="3" id="KW-0653">Protein transport</keyword>
<dbReference type="Proteomes" id="UP000594263">
    <property type="component" value="Unplaced"/>
</dbReference>
<keyword evidence="3" id="KW-0268">Exocytosis</keyword>
<dbReference type="EnsemblPlants" id="Kaladp0058s0309.1.v1.1">
    <property type="protein sequence ID" value="Kaladp0058s0309.1.v1.1.CDS.1"/>
    <property type="gene ID" value="Kaladp0058s0309.v1.1"/>
</dbReference>
<dbReference type="AlphaFoldDB" id="A0A7N0U8X3"/>
<dbReference type="InterPro" id="IPR046364">
    <property type="entry name" value="Exo70_C"/>
</dbReference>
<comment type="function">
    <text evidence="3">Component of the exocyst complex.</text>
</comment>
<dbReference type="InterPro" id="IPR016159">
    <property type="entry name" value="Cullin_repeat-like_dom_sf"/>
</dbReference>
<dbReference type="Gene3D" id="1.20.1280.170">
    <property type="entry name" value="Exocyst complex component Exo70"/>
    <property type="match status" value="1"/>
</dbReference>
<keyword evidence="2 3" id="KW-0813">Transport</keyword>
<dbReference type="InterPro" id="IPR004140">
    <property type="entry name" value="Exo70"/>
</dbReference>
<proteinExistence type="inferred from homology"/>
<dbReference type="Pfam" id="PF20669">
    <property type="entry name" value="Exo70_N"/>
    <property type="match status" value="1"/>
</dbReference>
<dbReference type="Pfam" id="PF03081">
    <property type="entry name" value="Exo70_C"/>
    <property type="match status" value="1"/>
</dbReference>
<feature type="domain" description="Exocyst complex subunit Exo70 C-terminal" evidence="4">
    <location>
        <begin position="261"/>
        <end position="626"/>
    </location>
</feature>
<comment type="similarity">
    <text evidence="1 3">Belongs to the EXO70 family.</text>
</comment>
<dbReference type="GO" id="GO:0000145">
    <property type="term" value="C:exocyst"/>
    <property type="evidence" value="ECO:0007669"/>
    <property type="project" value="InterPro"/>
</dbReference>
<dbReference type="Gramene" id="Kaladp0058s0309.1.v1.1">
    <property type="protein sequence ID" value="Kaladp0058s0309.1.v1.1.CDS.1"/>
    <property type="gene ID" value="Kaladp0058s0309.v1.1"/>
</dbReference>
<accession>A0A7N0U8X3</accession>
<dbReference type="FunFam" id="1.20.1280.170:FF:000003">
    <property type="entry name" value="Exocyst subunit Exo70 family protein"/>
    <property type="match status" value="1"/>
</dbReference>
<organism evidence="5 6">
    <name type="scientific">Kalanchoe fedtschenkoi</name>
    <name type="common">Lavender scallops</name>
    <name type="synonym">South American air plant</name>
    <dbReference type="NCBI Taxonomy" id="63787"/>
    <lineage>
        <taxon>Eukaryota</taxon>
        <taxon>Viridiplantae</taxon>
        <taxon>Streptophyta</taxon>
        <taxon>Embryophyta</taxon>
        <taxon>Tracheophyta</taxon>
        <taxon>Spermatophyta</taxon>
        <taxon>Magnoliopsida</taxon>
        <taxon>eudicotyledons</taxon>
        <taxon>Gunneridae</taxon>
        <taxon>Pentapetalae</taxon>
        <taxon>Saxifragales</taxon>
        <taxon>Crassulaceae</taxon>
        <taxon>Kalanchoe</taxon>
    </lineage>
</organism>
<protein>
    <recommendedName>
        <fullName evidence="3">Exocyst subunit Exo70 family protein</fullName>
    </recommendedName>
</protein>
<dbReference type="PANTHER" id="PTHR12542:SF142">
    <property type="entry name" value="EXOCYST SUBUNIT EXO70 FAMILY PROTEIN"/>
    <property type="match status" value="1"/>
</dbReference>
<evidence type="ECO:0000256" key="1">
    <source>
        <dbReference type="ARBA" id="ARBA00006756"/>
    </source>
</evidence>
<dbReference type="OMA" id="LGHCVLM"/>
<dbReference type="GO" id="GO:0015031">
    <property type="term" value="P:protein transport"/>
    <property type="evidence" value="ECO:0007669"/>
    <property type="project" value="UniProtKB-KW"/>
</dbReference>
<evidence type="ECO:0000256" key="3">
    <source>
        <dbReference type="RuleBase" id="RU365026"/>
    </source>
</evidence>
<dbReference type="GO" id="GO:0006887">
    <property type="term" value="P:exocytosis"/>
    <property type="evidence" value="ECO:0007669"/>
    <property type="project" value="UniProtKB-KW"/>
</dbReference>
<dbReference type="PANTHER" id="PTHR12542">
    <property type="entry name" value="EXOCYST COMPLEX PROTEIN EXO70"/>
    <property type="match status" value="1"/>
</dbReference>
<reference evidence="5" key="1">
    <citation type="submission" date="2021-01" db="UniProtKB">
        <authorList>
            <consortium name="EnsemblPlants"/>
        </authorList>
    </citation>
    <scope>IDENTIFICATION</scope>
</reference>
<evidence type="ECO:0000313" key="5">
    <source>
        <dbReference type="EnsemblPlants" id="Kaladp0058s0309.1.v1.1.CDS.1"/>
    </source>
</evidence>
<dbReference type="SUPFAM" id="SSF74788">
    <property type="entry name" value="Cullin repeat-like"/>
    <property type="match status" value="1"/>
</dbReference>
<keyword evidence="6" id="KW-1185">Reference proteome</keyword>
<evidence type="ECO:0000256" key="2">
    <source>
        <dbReference type="ARBA" id="ARBA00022448"/>
    </source>
</evidence>